<feature type="transmembrane region" description="Helical" evidence="2">
    <location>
        <begin position="20"/>
        <end position="40"/>
    </location>
</feature>
<keyword evidence="4" id="KW-1185">Reference proteome</keyword>
<reference evidence="3 4" key="1">
    <citation type="journal article" date="2016" name="Mol. Biol. Evol.">
        <title>Comparative Genomics of Early-Diverging Mushroom-Forming Fungi Provides Insights into the Origins of Lignocellulose Decay Capabilities.</title>
        <authorList>
            <person name="Nagy L.G."/>
            <person name="Riley R."/>
            <person name="Tritt A."/>
            <person name="Adam C."/>
            <person name="Daum C."/>
            <person name="Floudas D."/>
            <person name="Sun H."/>
            <person name="Yadav J.S."/>
            <person name="Pangilinan J."/>
            <person name="Larsson K.H."/>
            <person name="Matsuura K."/>
            <person name="Barry K."/>
            <person name="Labutti K."/>
            <person name="Kuo R."/>
            <person name="Ohm R.A."/>
            <person name="Bhattacharya S.S."/>
            <person name="Shirouzu T."/>
            <person name="Yoshinaga Y."/>
            <person name="Martin F.M."/>
            <person name="Grigoriev I.V."/>
            <person name="Hibbett D.S."/>
        </authorList>
    </citation>
    <scope>NUCLEOTIDE SEQUENCE [LARGE SCALE GENOMIC DNA]</scope>
    <source>
        <strain evidence="3 4">93-53</strain>
    </source>
</reference>
<evidence type="ECO:0000313" key="4">
    <source>
        <dbReference type="Proteomes" id="UP000076871"/>
    </source>
</evidence>
<evidence type="ECO:0000256" key="1">
    <source>
        <dbReference type="ARBA" id="ARBA00023002"/>
    </source>
</evidence>
<sequence length="334" mass="36920">MGLSFSKKFDPTSLPDLTGKVIIVTGGAAGVGFAVVQHLARRGAKVYIAARTEDRADDAIRRLHAAGLDPGNGRIDKLELDLVDPRIVKKAAQEFLAEEDRLDILINCAAIIICPYQFTNHGVQDVVMVKYVVYIGHFVFTRELLPILKKTASEPNSDVRIVDVSSDGYDAIRHPIHFRTIEDFNPEYKENVFPWPALMRYCYSKLLVVLHVTELQRRLNEEGVPILVLTTHPDLSSASATDGVQKWSNSLGTGIIAAFVAWVIAWFFTLPTVGAYSTVFAAAGPEVRAEPRKYRGGYICPPNKLTKLSDKATDPDTAKELWGLTEKVLKDIGV</sequence>
<dbReference type="GeneID" id="63831113"/>
<evidence type="ECO:0000313" key="3">
    <source>
        <dbReference type="EMBL" id="KZT13259.1"/>
    </source>
</evidence>
<keyword evidence="1" id="KW-0560">Oxidoreductase</keyword>
<name>A0A165ILT9_9APHY</name>
<proteinExistence type="predicted"/>
<dbReference type="AlphaFoldDB" id="A0A165ILT9"/>
<evidence type="ECO:0000256" key="2">
    <source>
        <dbReference type="SAM" id="Phobius"/>
    </source>
</evidence>
<dbReference type="InterPro" id="IPR002347">
    <property type="entry name" value="SDR_fam"/>
</dbReference>
<feature type="transmembrane region" description="Helical" evidence="2">
    <location>
        <begin position="251"/>
        <end position="268"/>
    </location>
</feature>
<keyword evidence="2" id="KW-1133">Transmembrane helix</keyword>
<dbReference type="STRING" id="1314785.A0A165ILT9"/>
<dbReference type="GO" id="GO:0016491">
    <property type="term" value="F:oxidoreductase activity"/>
    <property type="evidence" value="ECO:0007669"/>
    <property type="project" value="UniProtKB-KW"/>
</dbReference>
<organism evidence="3 4">
    <name type="scientific">Laetiporus sulphureus 93-53</name>
    <dbReference type="NCBI Taxonomy" id="1314785"/>
    <lineage>
        <taxon>Eukaryota</taxon>
        <taxon>Fungi</taxon>
        <taxon>Dikarya</taxon>
        <taxon>Basidiomycota</taxon>
        <taxon>Agaricomycotina</taxon>
        <taxon>Agaricomycetes</taxon>
        <taxon>Polyporales</taxon>
        <taxon>Laetiporus</taxon>
    </lineage>
</organism>
<dbReference type="SUPFAM" id="SSF51735">
    <property type="entry name" value="NAD(P)-binding Rossmann-fold domains"/>
    <property type="match status" value="1"/>
</dbReference>
<dbReference type="OrthoDB" id="191139at2759"/>
<dbReference type="InterPro" id="IPR036291">
    <property type="entry name" value="NAD(P)-bd_dom_sf"/>
</dbReference>
<dbReference type="Proteomes" id="UP000076871">
    <property type="component" value="Unassembled WGS sequence"/>
</dbReference>
<dbReference type="PRINTS" id="PR00081">
    <property type="entry name" value="GDHRDH"/>
</dbReference>
<accession>A0A165ILT9</accession>
<dbReference type="Pfam" id="PF00106">
    <property type="entry name" value="adh_short"/>
    <property type="match status" value="1"/>
</dbReference>
<dbReference type="PANTHER" id="PTHR43157:SF31">
    <property type="entry name" value="PHOSPHATIDYLINOSITOL-GLYCAN BIOSYNTHESIS CLASS F PROTEIN"/>
    <property type="match status" value="1"/>
</dbReference>
<dbReference type="RefSeq" id="XP_040770769.1">
    <property type="nucleotide sequence ID" value="XM_040914085.1"/>
</dbReference>
<dbReference type="Gene3D" id="3.40.50.720">
    <property type="entry name" value="NAD(P)-binding Rossmann-like Domain"/>
    <property type="match status" value="1"/>
</dbReference>
<keyword evidence="2" id="KW-0812">Transmembrane</keyword>
<dbReference type="InParanoid" id="A0A165ILT9"/>
<keyword evidence="2" id="KW-0472">Membrane</keyword>
<dbReference type="EMBL" id="KV427605">
    <property type="protein sequence ID" value="KZT13259.1"/>
    <property type="molecule type" value="Genomic_DNA"/>
</dbReference>
<gene>
    <name evidence="3" type="ORF">LAESUDRAFT_808692</name>
</gene>
<protein>
    <submittedName>
        <fullName evidence="3">NAD-P-binding protein</fullName>
    </submittedName>
</protein>
<dbReference type="PANTHER" id="PTHR43157">
    <property type="entry name" value="PHOSPHATIDYLINOSITOL-GLYCAN BIOSYNTHESIS CLASS F PROTEIN-RELATED"/>
    <property type="match status" value="1"/>
</dbReference>